<evidence type="ECO:0000313" key="2">
    <source>
        <dbReference type="EMBL" id="GFO21086.1"/>
    </source>
</evidence>
<name>A0AAV4BCL1_9GAST</name>
<keyword evidence="3" id="KW-1185">Reference proteome</keyword>
<accession>A0AAV4BCL1</accession>
<feature type="region of interest" description="Disordered" evidence="1">
    <location>
        <begin position="80"/>
        <end position="130"/>
    </location>
</feature>
<organism evidence="2 3">
    <name type="scientific">Plakobranchus ocellatus</name>
    <dbReference type="NCBI Taxonomy" id="259542"/>
    <lineage>
        <taxon>Eukaryota</taxon>
        <taxon>Metazoa</taxon>
        <taxon>Spiralia</taxon>
        <taxon>Lophotrochozoa</taxon>
        <taxon>Mollusca</taxon>
        <taxon>Gastropoda</taxon>
        <taxon>Heterobranchia</taxon>
        <taxon>Euthyneura</taxon>
        <taxon>Panpulmonata</taxon>
        <taxon>Sacoglossa</taxon>
        <taxon>Placobranchoidea</taxon>
        <taxon>Plakobranchidae</taxon>
        <taxon>Plakobranchus</taxon>
    </lineage>
</organism>
<proteinExistence type="predicted"/>
<reference evidence="2 3" key="1">
    <citation type="journal article" date="2021" name="Elife">
        <title>Chloroplast acquisition without the gene transfer in kleptoplastic sea slugs, Plakobranchus ocellatus.</title>
        <authorList>
            <person name="Maeda T."/>
            <person name="Takahashi S."/>
            <person name="Yoshida T."/>
            <person name="Shimamura S."/>
            <person name="Takaki Y."/>
            <person name="Nagai Y."/>
            <person name="Toyoda A."/>
            <person name="Suzuki Y."/>
            <person name="Arimoto A."/>
            <person name="Ishii H."/>
            <person name="Satoh N."/>
            <person name="Nishiyama T."/>
            <person name="Hasebe M."/>
            <person name="Maruyama T."/>
            <person name="Minagawa J."/>
            <person name="Obokata J."/>
            <person name="Shigenobu S."/>
        </authorList>
    </citation>
    <scope>NUCLEOTIDE SEQUENCE [LARGE SCALE GENOMIC DNA]</scope>
</reference>
<evidence type="ECO:0000256" key="1">
    <source>
        <dbReference type="SAM" id="MobiDB-lite"/>
    </source>
</evidence>
<dbReference type="EMBL" id="BLXT01005251">
    <property type="protein sequence ID" value="GFO21086.1"/>
    <property type="molecule type" value="Genomic_DNA"/>
</dbReference>
<evidence type="ECO:0000313" key="3">
    <source>
        <dbReference type="Proteomes" id="UP000735302"/>
    </source>
</evidence>
<protein>
    <submittedName>
        <fullName evidence="2">Uncharacterized protein</fullName>
    </submittedName>
</protein>
<dbReference type="AlphaFoldDB" id="A0AAV4BCL1"/>
<gene>
    <name evidence="2" type="ORF">PoB_004759100</name>
</gene>
<comment type="caution">
    <text evidence="2">The sequence shown here is derived from an EMBL/GenBank/DDBJ whole genome shotgun (WGS) entry which is preliminary data.</text>
</comment>
<dbReference type="Proteomes" id="UP000735302">
    <property type="component" value="Unassembled WGS sequence"/>
</dbReference>
<sequence length="130" mass="14126">MVYIVNKRCLFRACPDSYTHVPICPCLARALVEKPPATGMHDAPMAAAEQLRSKQLRSSETLTTQWLSLMVLLCSERAKSPNKTATKSNHFHLQPPPSPQAARAPAGEARCSLRTGTLHGHPGSGAFTIH</sequence>